<dbReference type="EMBL" id="CAMKVN010024043">
    <property type="protein sequence ID" value="CAI2200331.1"/>
    <property type="molecule type" value="Genomic_DNA"/>
</dbReference>
<proteinExistence type="predicted"/>
<organism evidence="1 2">
    <name type="scientific">Funneliformis geosporum</name>
    <dbReference type="NCBI Taxonomy" id="1117311"/>
    <lineage>
        <taxon>Eukaryota</taxon>
        <taxon>Fungi</taxon>
        <taxon>Fungi incertae sedis</taxon>
        <taxon>Mucoromycota</taxon>
        <taxon>Glomeromycotina</taxon>
        <taxon>Glomeromycetes</taxon>
        <taxon>Glomerales</taxon>
        <taxon>Glomeraceae</taxon>
        <taxon>Funneliformis</taxon>
    </lineage>
</organism>
<gene>
    <name evidence="1" type="ORF">FWILDA_LOCUS19515</name>
</gene>
<dbReference type="AlphaFoldDB" id="A0A9W4TBT5"/>
<keyword evidence="2" id="KW-1185">Reference proteome</keyword>
<evidence type="ECO:0000313" key="2">
    <source>
        <dbReference type="Proteomes" id="UP001153678"/>
    </source>
</evidence>
<sequence length="82" mass="9395">MVTVNSGIINLKDKDRQCFSFCQDLSNKEFLGVDLDDQINIKWSLFRLRQAPDIPGGGMDLPNSDIKVPGNYYIEKIKTDDW</sequence>
<evidence type="ECO:0000313" key="1">
    <source>
        <dbReference type="EMBL" id="CAI2200331.1"/>
    </source>
</evidence>
<feature type="non-terminal residue" evidence="1">
    <location>
        <position position="82"/>
    </location>
</feature>
<reference evidence="1" key="1">
    <citation type="submission" date="2022-08" db="EMBL/GenBank/DDBJ databases">
        <authorList>
            <person name="Kallberg Y."/>
            <person name="Tangrot J."/>
            <person name="Rosling A."/>
        </authorList>
    </citation>
    <scope>NUCLEOTIDE SEQUENCE</scope>
    <source>
        <strain evidence="1">Wild A</strain>
    </source>
</reference>
<dbReference type="Proteomes" id="UP001153678">
    <property type="component" value="Unassembled WGS sequence"/>
</dbReference>
<accession>A0A9W4TBT5</accession>
<name>A0A9W4TBT5_9GLOM</name>
<comment type="caution">
    <text evidence="1">The sequence shown here is derived from an EMBL/GenBank/DDBJ whole genome shotgun (WGS) entry which is preliminary data.</text>
</comment>
<protein>
    <submittedName>
        <fullName evidence="1">10486_t:CDS:1</fullName>
    </submittedName>
</protein>